<dbReference type="Gene3D" id="3.40.395.10">
    <property type="entry name" value="Adenoviral Proteinase, Chain A"/>
    <property type="match status" value="1"/>
</dbReference>
<dbReference type="InterPro" id="IPR038765">
    <property type="entry name" value="Papain-like_cys_pep_sf"/>
</dbReference>
<evidence type="ECO:0000256" key="3">
    <source>
        <dbReference type="ARBA" id="ARBA00022801"/>
    </source>
</evidence>
<dbReference type="PROSITE" id="PS50600">
    <property type="entry name" value="ULP_PROTEASE"/>
    <property type="match status" value="1"/>
</dbReference>
<comment type="caution">
    <text evidence="6">The sequence shown here is derived from an EMBL/GenBank/DDBJ whole genome shotgun (WGS) entry which is preliminary data.</text>
</comment>
<dbReference type="GO" id="GO:0006508">
    <property type="term" value="P:proteolysis"/>
    <property type="evidence" value="ECO:0007669"/>
    <property type="project" value="UniProtKB-KW"/>
</dbReference>
<dbReference type="InterPro" id="IPR003653">
    <property type="entry name" value="Peptidase_C48_C"/>
</dbReference>
<dbReference type="SUPFAM" id="SSF54001">
    <property type="entry name" value="Cysteine proteinases"/>
    <property type="match status" value="1"/>
</dbReference>
<keyword evidence="2" id="KW-0645">Protease</keyword>
<name>A0ABD2W1Q5_9HYME</name>
<dbReference type="Pfam" id="PF02902">
    <property type="entry name" value="Peptidase_C48"/>
    <property type="match status" value="1"/>
</dbReference>
<evidence type="ECO:0000256" key="4">
    <source>
        <dbReference type="SAM" id="MobiDB-lite"/>
    </source>
</evidence>
<dbReference type="GO" id="GO:0008233">
    <property type="term" value="F:peptidase activity"/>
    <property type="evidence" value="ECO:0007669"/>
    <property type="project" value="UniProtKB-KW"/>
</dbReference>
<organism evidence="6 7">
    <name type="scientific">Trichogramma kaykai</name>
    <dbReference type="NCBI Taxonomy" id="54128"/>
    <lineage>
        <taxon>Eukaryota</taxon>
        <taxon>Metazoa</taxon>
        <taxon>Ecdysozoa</taxon>
        <taxon>Arthropoda</taxon>
        <taxon>Hexapoda</taxon>
        <taxon>Insecta</taxon>
        <taxon>Pterygota</taxon>
        <taxon>Neoptera</taxon>
        <taxon>Endopterygota</taxon>
        <taxon>Hymenoptera</taxon>
        <taxon>Apocrita</taxon>
        <taxon>Proctotrupomorpha</taxon>
        <taxon>Chalcidoidea</taxon>
        <taxon>Trichogrammatidae</taxon>
        <taxon>Trichogramma</taxon>
    </lineage>
</organism>
<keyword evidence="7" id="KW-1185">Reference proteome</keyword>
<sequence>MAIEPKNNSESVLDVVRENSRGPLTSNTSQRCELLASLNETLPVNNYLVEPENNLNEETLRVMKANLNLGGYGDDSQKSPLILCSIKQFKPEHSVAKKDSKINHMVNDQDEENFSVVKGIRQLQKKSSFVSSSTKQIETVDSVTEKDSKIDHLVNDQEEEEEEEELPVVEGITPTPYFKNENFEESLLDDSDSDEEHVRKDGEANNLLELNELDNYLISEEELASVQLTEEERKPLTDMIKKWDESRRGLAKEFGKIMKANEFYADDENPFESRSKVTWVEEQSLIIGQDFWKKFVPPVGQKSLLDGWTDKFNDIFEQKFTCVLSFCHHNFYHFDKQRNDYYFIAVAKRLHSSCTTFRFIVHEKITKPFRDYCVSVYTSGSIDHSAGESHRRFIKNETREYYKNELLKKAPVKVKLDALNKASDKLLVQGNLNHYPSPEILHKIASKTKSENDLDADYYKFMEKLQENYCEEYVKNYGCNRVKGYIQFNASNPLIILLFSQPQLVLVSKEKDIFLYLDATGTIAKQPKHLKKKETIYYYKLNIAGAKGMSPLEVGESIMSVHDETTVRFFLTQWYNSFRRVSARTIQKIETDFSLVLLKSSCSSFNDIDLYTYMNLIFDHVENSKRLPQSITILHICSSHLIKTIRKKIKKCFSRQERDQIRVATILLCDLIHCRSMEEACPSFAKFIIIYGNKTQDEEHNKMIDEILGRNSSECKDELVDIKKIEEENEENDAQLENNDEKYEENNDEKNDCKTKKSLYYISFKQFKRKILRKSKLTQVRNSYYSEGLVKYVTEYLMIYFSLWSATAISQFGILRDSNASAECGFNILKNFLFRNQRTVEIPRLIQENEKNIRAKLKERQYSLKTTRQKEKNFKMAKVPVEFWLRGKNKKRGPNKHFTQNKFLPPENVENTTEKSKNKNIKAVKRKNEAQIDGTSELAKVVYVTEDTKELELKPQCTRTDKEDHNAPRTKKMRIEKPAIDYKTAELTIETLISSNNSYPPGFPKIKKELNGIQVNDSSFARLMPYRDKRQYLNDATINAFFSLLPETADKYGLSIVIFDTLFFKSIFSDKMDTFIKWGKKEKITNKSIWLIPINDESIRGGHWILLLVMFNHQIFVYFDSLHNPMKKKSIVMHMFIHR</sequence>
<dbReference type="Proteomes" id="UP001627154">
    <property type="component" value="Unassembled WGS sequence"/>
</dbReference>
<feature type="compositionally biased region" description="Basic and acidic residues" evidence="4">
    <location>
        <begin position="739"/>
        <end position="749"/>
    </location>
</feature>
<proteinExistence type="inferred from homology"/>
<dbReference type="EMBL" id="JBJJXI010000144">
    <property type="protein sequence ID" value="KAL3386781.1"/>
    <property type="molecule type" value="Genomic_DNA"/>
</dbReference>
<feature type="region of interest" description="Disordered" evidence="4">
    <location>
        <begin position="730"/>
        <end position="749"/>
    </location>
</feature>
<keyword evidence="3" id="KW-0378">Hydrolase</keyword>
<evidence type="ECO:0000313" key="7">
    <source>
        <dbReference type="Proteomes" id="UP001627154"/>
    </source>
</evidence>
<evidence type="ECO:0000259" key="5">
    <source>
        <dbReference type="PROSITE" id="PS50600"/>
    </source>
</evidence>
<accession>A0ABD2W1Q5</accession>
<feature type="region of interest" description="Disordered" evidence="4">
    <location>
        <begin position="894"/>
        <end position="918"/>
    </location>
</feature>
<feature type="domain" description="Ubiquitin-like protease family profile" evidence="5">
    <location>
        <begin position="1013"/>
        <end position="1139"/>
    </location>
</feature>
<protein>
    <recommendedName>
        <fullName evidence="5">Ubiquitin-like protease family profile domain-containing protein</fullName>
    </recommendedName>
</protein>
<evidence type="ECO:0000313" key="6">
    <source>
        <dbReference type="EMBL" id="KAL3386781.1"/>
    </source>
</evidence>
<gene>
    <name evidence="6" type="ORF">TKK_017830</name>
</gene>
<reference evidence="6 7" key="1">
    <citation type="journal article" date="2024" name="bioRxiv">
        <title>A reference genome for Trichogramma kaykai: A tiny desert-dwelling parasitoid wasp with competing sex-ratio distorters.</title>
        <authorList>
            <person name="Culotta J."/>
            <person name="Lindsey A.R."/>
        </authorList>
    </citation>
    <scope>NUCLEOTIDE SEQUENCE [LARGE SCALE GENOMIC DNA]</scope>
    <source>
        <strain evidence="6 7">KSX58</strain>
    </source>
</reference>
<evidence type="ECO:0000256" key="2">
    <source>
        <dbReference type="ARBA" id="ARBA00022670"/>
    </source>
</evidence>
<comment type="similarity">
    <text evidence="1">Belongs to the peptidase C48 family.</text>
</comment>
<dbReference type="AlphaFoldDB" id="A0ABD2W1Q5"/>
<evidence type="ECO:0000256" key="1">
    <source>
        <dbReference type="ARBA" id="ARBA00005234"/>
    </source>
</evidence>